<dbReference type="InterPro" id="IPR047692">
    <property type="entry name" value="T4P_ComGB"/>
</dbReference>
<feature type="domain" description="Type II secretion system protein GspF" evidence="8">
    <location>
        <begin position="16"/>
        <end position="128"/>
    </location>
</feature>
<feature type="transmembrane region" description="Helical" evidence="7">
    <location>
        <begin position="153"/>
        <end position="178"/>
    </location>
</feature>
<dbReference type="PANTHER" id="PTHR30012:SF0">
    <property type="entry name" value="TYPE II SECRETION SYSTEM PROTEIN F-RELATED"/>
    <property type="match status" value="1"/>
</dbReference>
<dbReference type="Pfam" id="PF00482">
    <property type="entry name" value="T2SSF"/>
    <property type="match status" value="2"/>
</dbReference>
<dbReference type="NCBIfam" id="NF041012">
    <property type="entry name" value="T4P_ComGB"/>
    <property type="match status" value="1"/>
</dbReference>
<comment type="caution">
    <text evidence="9">The sequence shown here is derived from an EMBL/GenBank/DDBJ whole genome shotgun (WGS) entry which is preliminary data.</text>
</comment>
<keyword evidence="4 7" id="KW-0812">Transmembrane</keyword>
<dbReference type="GO" id="GO:0005886">
    <property type="term" value="C:plasma membrane"/>
    <property type="evidence" value="ECO:0007669"/>
    <property type="project" value="UniProtKB-SubCell"/>
</dbReference>
<evidence type="ECO:0000313" key="9">
    <source>
        <dbReference type="EMBL" id="KRL37335.1"/>
    </source>
</evidence>
<sequence length="339" mass="39374">MKGRKKRLSDRKQALFFQTLADLLNAGFSIRQALEDITIFFPENKSALDYIQRELAEGKMLSTAFKPYVRQNIFNQIYIAEKHGKLSESIKQLGKTLERKVQQTDKLKAILLYPIMLLILLGGLMIAIQIWLKPELTKFQNLQDLNADSWQEYLYPFILGGGIFAAGVFSFRLVHWLIKQPVLSRQEFYCRIPFLGTAYRRYCHYYIAFNFGLLLKSGLEIREICLFLEEFDESSLLASFGRELKNNLLGGNELTYFVSKYMFIPQELNLFFSKGSTLDELSSELLLFSELAYEKLIRQIDRMINCVQPILFLLIAVAIILMYLSMLMPMYNNLGGIYK</sequence>
<evidence type="ECO:0000256" key="4">
    <source>
        <dbReference type="ARBA" id="ARBA00022692"/>
    </source>
</evidence>
<dbReference type="InterPro" id="IPR018076">
    <property type="entry name" value="T2SS_GspF_dom"/>
</dbReference>
<evidence type="ECO:0000256" key="2">
    <source>
        <dbReference type="ARBA" id="ARBA00005745"/>
    </source>
</evidence>
<evidence type="ECO:0000313" key="10">
    <source>
        <dbReference type="Proteomes" id="UP000051155"/>
    </source>
</evidence>
<dbReference type="InterPro" id="IPR042094">
    <property type="entry name" value="T2SS_GspF_sf"/>
</dbReference>
<organism evidence="9 10">
    <name type="scientific">Liquorilactobacillus uvarum DSM 19971</name>
    <dbReference type="NCBI Taxonomy" id="1423812"/>
    <lineage>
        <taxon>Bacteria</taxon>
        <taxon>Bacillati</taxon>
        <taxon>Bacillota</taxon>
        <taxon>Bacilli</taxon>
        <taxon>Lactobacillales</taxon>
        <taxon>Lactobacillaceae</taxon>
        <taxon>Liquorilactobacillus</taxon>
    </lineage>
</organism>
<comment type="similarity">
    <text evidence="2">Belongs to the GSP F family.</text>
</comment>
<evidence type="ECO:0000256" key="7">
    <source>
        <dbReference type="SAM" id="Phobius"/>
    </source>
</evidence>
<evidence type="ECO:0000256" key="1">
    <source>
        <dbReference type="ARBA" id="ARBA00004651"/>
    </source>
</evidence>
<dbReference type="Gene3D" id="1.20.81.30">
    <property type="entry name" value="Type II secretion system (T2SS), domain F"/>
    <property type="match status" value="1"/>
</dbReference>
<evidence type="ECO:0000256" key="3">
    <source>
        <dbReference type="ARBA" id="ARBA00022475"/>
    </source>
</evidence>
<feature type="transmembrane region" description="Helical" evidence="7">
    <location>
        <begin position="110"/>
        <end position="133"/>
    </location>
</feature>
<comment type="subcellular location">
    <subcellularLocation>
        <location evidence="1">Cell membrane</location>
        <topology evidence="1">Multi-pass membrane protein</topology>
    </subcellularLocation>
</comment>
<keyword evidence="3" id="KW-1003">Cell membrane</keyword>
<dbReference type="PRINTS" id="PR00812">
    <property type="entry name" value="BCTERIALGSPF"/>
</dbReference>
<dbReference type="EMBL" id="AZEG01000013">
    <property type="protein sequence ID" value="KRL37335.1"/>
    <property type="molecule type" value="Genomic_DNA"/>
</dbReference>
<name>A0A0R1PXS8_9LACO</name>
<dbReference type="AlphaFoldDB" id="A0A0R1PXS8"/>
<dbReference type="PANTHER" id="PTHR30012">
    <property type="entry name" value="GENERAL SECRETION PATHWAY PROTEIN"/>
    <property type="match status" value="1"/>
</dbReference>
<keyword evidence="5 7" id="KW-1133">Transmembrane helix</keyword>
<gene>
    <name evidence="9" type="ORF">FD20_GL000517</name>
</gene>
<evidence type="ECO:0000256" key="6">
    <source>
        <dbReference type="ARBA" id="ARBA00023136"/>
    </source>
</evidence>
<protein>
    <submittedName>
        <fullName evidence="9">ComG operon protein 2</fullName>
    </submittedName>
</protein>
<evidence type="ECO:0000259" key="8">
    <source>
        <dbReference type="Pfam" id="PF00482"/>
    </source>
</evidence>
<keyword evidence="6 7" id="KW-0472">Membrane</keyword>
<evidence type="ECO:0000256" key="5">
    <source>
        <dbReference type="ARBA" id="ARBA00022989"/>
    </source>
</evidence>
<dbReference type="PATRIC" id="fig|1423812.3.peg.547"/>
<proteinExistence type="inferred from homology"/>
<dbReference type="STRING" id="1423812.FD20_GL000517"/>
<dbReference type="Proteomes" id="UP000051155">
    <property type="component" value="Unassembled WGS sequence"/>
</dbReference>
<feature type="transmembrane region" description="Helical" evidence="7">
    <location>
        <begin position="310"/>
        <end position="331"/>
    </location>
</feature>
<feature type="domain" description="Type II secretion system protein GspF" evidence="8">
    <location>
        <begin position="210"/>
        <end position="329"/>
    </location>
</feature>
<keyword evidence="10" id="KW-1185">Reference proteome</keyword>
<accession>A0A0R1PXS8</accession>
<reference evidence="9 10" key="1">
    <citation type="journal article" date="2015" name="Genome Announc.">
        <title>Expanding the biotechnology potential of lactobacilli through comparative genomics of 213 strains and associated genera.</title>
        <authorList>
            <person name="Sun Z."/>
            <person name="Harris H.M."/>
            <person name="McCann A."/>
            <person name="Guo C."/>
            <person name="Argimon S."/>
            <person name="Zhang W."/>
            <person name="Yang X."/>
            <person name="Jeffery I.B."/>
            <person name="Cooney J.C."/>
            <person name="Kagawa T.F."/>
            <person name="Liu W."/>
            <person name="Song Y."/>
            <person name="Salvetti E."/>
            <person name="Wrobel A."/>
            <person name="Rasinkangas P."/>
            <person name="Parkhill J."/>
            <person name="Rea M.C."/>
            <person name="O'Sullivan O."/>
            <person name="Ritari J."/>
            <person name="Douillard F.P."/>
            <person name="Paul Ross R."/>
            <person name="Yang R."/>
            <person name="Briner A.E."/>
            <person name="Felis G.E."/>
            <person name="de Vos W.M."/>
            <person name="Barrangou R."/>
            <person name="Klaenhammer T.R."/>
            <person name="Caufield P.W."/>
            <person name="Cui Y."/>
            <person name="Zhang H."/>
            <person name="O'Toole P.W."/>
        </authorList>
    </citation>
    <scope>NUCLEOTIDE SEQUENCE [LARGE SCALE GENOMIC DNA]</scope>
    <source>
        <strain evidence="9 10">DSM 19971</strain>
    </source>
</reference>
<dbReference type="InterPro" id="IPR003004">
    <property type="entry name" value="GspF/PilC"/>
</dbReference>